<dbReference type="GO" id="GO:0000902">
    <property type="term" value="P:cell morphogenesis"/>
    <property type="evidence" value="ECO:0007669"/>
    <property type="project" value="InterPro"/>
</dbReference>
<sequence>MKNDPVVIKGTKEGISIILDDSLEFDDLQKALYEKLKNSRNFFSGGNVRIQAKNRNLSNEEYEKLQKLFTDFGMNLQEASSPKTMIFPKPNKSRVLLLKKTIRSGQKIAYNGSVVILGDANPGSEIIAAGDILVMGTLRGMAHAGADGDSSAVVTAFRLKPTQLRIAGVIARPPEEREDGPLFPEIARLKNNVIVIEPL</sequence>
<dbReference type="AlphaFoldDB" id="A0A0U9HJA3"/>
<evidence type="ECO:0000256" key="3">
    <source>
        <dbReference type="ARBA" id="ARBA00023210"/>
    </source>
</evidence>
<gene>
    <name evidence="7" type="primary">minC</name>
    <name evidence="10" type="ORF">TSYNT_9241</name>
</gene>
<organism evidence="10">
    <name type="scientific">Tepidanaerobacter syntrophicus</name>
    <dbReference type="NCBI Taxonomy" id="224999"/>
    <lineage>
        <taxon>Bacteria</taxon>
        <taxon>Bacillati</taxon>
        <taxon>Bacillota</taxon>
        <taxon>Clostridia</taxon>
        <taxon>Thermosediminibacterales</taxon>
        <taxon>Tepidanaerobacteraceae</taxon>
        <taxon>Tepidanaerobacter</taxon>
    </lineage>
</organism>
<dbReference type="InterPro" id="IPR005526">
    <property type="entry name" value="Septum_form_inhib_MinC_C"/>
</dbReference>
<name>A0A0U9HJA3_9FIRM</name>
<dbReference type="RefSeq" id="WP_059033685.1">
    <property type="nucleotide sequence ID" value="NZ_BSDW01000001.1"/>
</dbReference>
<accession>A0A0U9HJA3</accession>
<dbReference type="HAMAP" id="MF_00267">
    <property type="entry name" value="MinC"/>
    <property type="match status" value="1"/>
</dbReference>
<dbReference type="EMBL" id="DF977003">
    <property type="protein sequence ID" value="GAQ25988.1"/>
    <property type="molecule type" value="Genomic_DNA"/>
</dbReference>
<feature type="domain" description="Septum formation inhibitor MinC N-terminal" evidence="9">
    <location>
        <begin position="6"/>
        <end position="76"/>
    </location>
</feature>
<dbReference type="Proteomes" id="UP000062160">
    <property type="component" value="Unassembled WGS sequence"/>
</dbReference>
<dbReference type="InterPro" id="IPR016098">
    <property type="entry name" value="CAP/MinC_C"/>
</dbReference>
<reference evidence="10" key="1">
    <citation type="journal article" date="2016" name="Genome Announc.">
        <title>Draft Genome Sequence of the Syntrophic Lactate-Degrading Bacterium Tepidanaerobacter syntrophicus JLT.</title>
        <authorList>
            <person name="Matsuura N."/>
            <person name="Ohashi A."/>
            <person name="Tourlousse D.M."/>
            <person name="Sekiguchi Y."/>
        </authorList>
    </citation>
    <scope>NUCLEOTIDE SEQUENCE [LARGE SCALE GENOMIC DNA]</scope>
    <source>
        <strain evidence="10">JL</strain>
    </source>
</reference>
<keyword evidence="4 7" id="KW-0131">Cell cycle</keyword>
<evidence type="ECO:0000256" key="6">
    <source>
        <dbReference type="ARBA" id="ARBA00046874"/>
    </source>
</evidence>
<evidence type="ECO:0000256" key="4">
    <source>
        <dbReference type="ARBA" id="ARBA00023306"/>
    </source>
</evidence>
<dbReference type="GO" id="GO:1901891">
    <property type="term" value="P:regulation of cell septum assembly"/>
    <property type="evidence" value="ECO:0007669"/>
    <property type="project" value="InterPro"/>
</dbReference>
<evidence type="ECO:0000256" key="1">
    <source>
        <dbReference type="ARBA" id="ARBA00006291"/>
    </source>
</evidence>
<dbReference type="PANTHER" id="PTHR34108:SF1">
    <property type="entry name" value="SEPTUM SITE-DETERMINING PROTEIN MINC"/>
    <property type="match status" value="1"/>
</dbReference>
<comment type="similarity">
    <text evidence="1 7">Belongs to the MinC family.</text>
</comment>
<dbReference type="SUPFAM" id="SSF63848">
    <property type="entry name" value="Cell-division inhibitor MinC, C-terminal domain"/>
    <property type="match status" value="1"/>
</dbReference>
<evidence type="ECO:0000313" key="11">
    <source>
        <dbReference type="Proteomes" id="UP000062160"/>
    </source>
</evidence>
<dbReference type="Pfam" id="PF05209">
    <property type="entry name" value="MinC_N"/>
    <property type="match status" value="1"/>
</dbReference>
<evidence type="ECO:0000256" key="5">
    <source>
        <dbReference type="ARBA" id="ARBA00025606"/>
    </source>
</evidence>
<keyword evidence="11" id="KW-1185">Reference proteome</keyword>
<evidence type="ECO:0000259" key="9">
    <source>
        <dbReference type="Pfam" id="PF05209"/>
    </source>
</evidence>
<dbReference type="STRING" id="224999.GCA_001485475_02026"/>
<dbReference type="GO" id="GO:0051302">
    <property type="term" value="P:regulation of cell division"/>
    <property type="evidence" value="ECO:0007669"/>
    <property type="project" value="InterPro"/>
</dbReference>
<proteinExistence type="inferred from homology"/>
<keyword evidence="3 7" id="KW-0717">Septation</keyword>
<evidence type="ECO:0000256" key="2">
    <source>
        <dbReference type="ARBA" id="ARBA00022618"/>
    </source>
</evidence>
<dbReference type="InterPro" id="IPR007874">
    <property type="entry name" value="MinC_N"/>
</dbReference>
<dbReference type="Gene3D" id="2.160.20.70">
    <property type="match status" value="1"/>
</dbReference>
<dbReference type="PANTHER" id="PTHR34108">
    <property type="entry name" value="SEPTUM SITE-DETERMINING PROTEIN MINC"/>
    <property type="match status" value="1"/>
</dbReference>
<keyword evidence="2 7" id="KW-0132">Cell division</keyword>
<protein>
    <recommendedName>
        <fullName evidence="7">Probable septum site-determining protein MinC</fullName>
    </recommendedName>
</protein>
<dbReference type="NCBIfam" id="TIGR01222">
    <property type="entry name" value="minC"/>
    <property type="match status" value="1"/>
</dbReference>
<dbReference type="OrthoDB" id="9790810at2"/>
<feature type="domain" description="Septum formation inhibitor MinC C-terminal" evidence="8">
    <location>
        <begin position="98"/>
        <end position="197"/>
    </location>
</feature>
<dbReference type="InterPro" id="IPR036145">
    <property type="entry name" value="MinC_C_sf"/>
</dbReference>
<dbReference type="GO" id="GO:0000917">
    <property type="term" value="P:division septum assembly"/>
    <property type="evidence" value="ECO:0007669"/>
    <property type="project" value="UniProtKB-KW"/>
</dbReference>
<comment type="subunit">
    <text evidence="6 7">Interacts with MinD and FtsZ.</text>
</comment>
<dbReference type="Pfam" id="PF03775">
    <property type="entry name" value="MinC_C"/>
    <property type="match status" value="1"/>
</dbReference>
<comment type="function">
    <text evidence="5 7">Cell division inhibitor that blocks the formation of polar Z ring septums. Rapidly oscillates between the poles of the cell to destabilize FtsZ filaments that have formed before they mature into polar Z rings. Prevents FtsZ polymerization.</text>
</comment>
<dbReference type="InterPro" id="IPR013033">
    <property type="entry name" value="MinC"/>
</dbReference>
<dbReference type="Gene3D" id="3.30.160.540">
    <property type="match status" value="1"/>
</dbReference>
<evidence type="ECO:0000313" key="10">
    <source>
        <dbReference type="EMBL" id="GAQ25988.1"/>
    </source>
</evidence>
<evidence type="ECO:0000259" key="8">
    <source>
        <dbReference type="Pfam" id="PF03775"/>
    </source>
</evidence>
<evidence type="ECO:0000256" key="7">
    <source>
        <dbReference type="HAMAP-Rule" id="MF_00267"/>
    </source>
</evidence>